<feature type="chain" id="PRO_5012476110" evidence="3">
    <location>
        <begin position="30"/>
        <end position="750"/>
    </location>
</feature>
<dbReference type="RefSeq" id="WP_072300357.1">
    <property type="nucleotide sequence ID" value="NZ_FPIP01000005.1"/>
</dbReference>
<evidence type="ECO:0000256" key="3">
    <source>
        <dbReference type="SAM" id="SignalP"/>
    </source>
</evidence>
<dbReference type="AlphaFoldDB" id="A0A1K1NN76"/>
<keyword evidence="2" id="KW-0812">Transmembrane</keyword>
<dbReference type="PANTHER" id="PTHR45661">
    <property type="entry name" value="SURFACE ANTIGEN"/>
    <property type="match status" value="1"/>
</dbReference>
<feature type="transmembrane region" description="Helical" evidence="2">
    <location>
        <begin position="683"/>
        <end position="704"/>
    </location>
</feature>
<name>A0A1K1NN76_RUMFL</name>
<evidence type="ECO:0000256" key="2">
    <source>
        <dbReference type="SAM" id="Phobius"/>
    </source>
</evidence>
<keyword evidence="3" id="KW-0732">Signal</keyword>
<evidence type="ECO:0000313" key="4">
    <source>
        <dbReference type="EMBL" id="SFW36767.1"/>
    </source>
</evidence>
<reference evidence="4 5" key="1">
    <citation type="submission" date="2016-11" db="EMBL/GenBank/DDBJ databases">
        <authorList>
            <person name="Jaros S."/>
            <person name="Januszkiewicz K."/>
            <person name="Wedrychowicz H."/>
        </authorList>
    </citation>
    <scope>NUCLEOTIDE SEQUENCE [LARGE SCALE GENOMIC DNA]</scope>
    <source>
        <strain evidence="4 5">YL228</strain>
    </source>
</reference>
<organism evidence="4 5">
    <name type="scientific">Ruminococcus flavefaciens</name>
    <dbReference type="NCBI Taxonomy" id="1265"/>
    <lineage>
        <taxon>Bacteria</taxon>
        <taxon>Bacillati</taxon>
        <taxon>Bacillota</taxon>
        <taxon>Clostridia</taxon>
        <taxon>Eubacteriales</taxon>
        <taxon>Oscillospiraceae</taxon>
        <taxon>Ruminococcus</taxon>
    </lineage>
</organism>
<dbReference type="InterPro" id="IPR032675">
    <property type="entry name" value="LRR_dom_sf"/>
</dbReference>
<proteinExistence type="predicted"/>
<feature type="region of interest" description="Disordered" evidence="1">
    <location>
        <begin position="707"/>
        <end position="750"/>
    </location>
</feature>
<feature type="compositionally biased region" description="Basic and acidic residues" evidence="1">
    <location>
        <begin position="710"/>
        <end position="739"/>
    </location>
</feature>
<dbReference type="EMBL" id="FPIP01000005">
    <property type="protein sequence ID" value="SFW36767.1"/>
    <property type="molecule type" value="Genomic_DNA"/>
</dbReference>
<gene>
    <name evidence="4" type="ORF">SAMN02910280_2105</name>
</gene>
<dbReference type="PANTHER" id="PTHR45661:SF3">
    <property type="entry name" value="IG-LIKE DOMAIN-CONTAINING PROTEIN"/>
    <property type="match status" value="1"/>
</dbReference>
<dbReference type="Pfam" id="PF13306">
    <property type="entry name" value="LRR_5"/>
    <property type="match status" value="4"/>
</dbReference>
<keyword evidence="2" id="KW-0472">Membrane</keyword>
<keyword evidence="2" id="KW-1133">Transmembrane helix</keyword>
<dbReference type="Gene3D" id="3.80.10.10">
    <property type="entry name" value="Ribonuclease Inhibitor"/>
    <property type="match status" value="4"/>
</dbReference>
<protein>
    <submittedName>
        <fullName evidence="4">Leucine rich repeat-containing protein</fullName>
    </submittedName>
</protein>
<sequence length="750" mass="81861">MFDRKKTAAFIAGMLICAYAAVPAINAFADEDFLVEGATEAVTSTDAYTKSGDFMYSLTHDGKVCIEDCTSTAENLVIPDTLDGIAVTELGRSALGSDHENSTFKTVTIPASVTYISADNPFVFCTNLTEIKVAEGSADFCAEDGILYNKDKTEIICYPCCKKGDSFAIPDTVKKVCASAFYNTIPYDIKIPASLEKVEHFAFANTRLSSADFSGTKLEYLSDYAFTNCSHLNEVKLPDTVEHIGGGTFAGCGQLEEITLPEKLQTIGQYAFFDTGLTEVVIPDSVTSIGYCAFGYYTSSSGQVASKNEAFTIVGRQGGAASVYAHDKDSDYDYQNSFSFMTPEEYEEKLVEEQALNSTKSGDYEYAVIDGEVALIFCYSQEDKITVPDTIDGKKVDAIYTNCFNVSCPASEIIIPEGIKELKRRAFYQCGNLKKITTPASVKTIGDNAFDECMALESVEFLGAETIGNQIFRECSALKTVKADGCLKEWNDEEPFLYAIGLEDITITEGDGNFSSENGVLYNKDKSVLIAYPPSKTETEFIAPKGLKEIAQSAFIRALNLKKVEIPEADVINAYAFEGCENLTEVKLSDSLTTLGADAFYNCYALKSLHLPDTLVNIGTCAFGYYHDDNADVENGAPSDVLVEGFKLYTVKDCEACKWAKDAGIEVITGTAEVFGKNISKGFLYTVGGIIAAFILGIIGAFTGKKIKKSKAEKAKAENREKAAERRKKRQEEENKDTDKEEDSLEDDED</sequence>
<dbReference type="SUPFAM" id="SSF52058">
    <property type="entry name" value="L domain-like"/>
    <property type="match status" value="1"/>
</dbReference>
<accession>A0A1K1NN76</accession>
<dbReference type="InterPro" id="IPR026906">
    <property type="entry name" value="LRR_5"/>
</dbReference>
<dbReference type="InterPro" id="IPR053139">
    <property type="entry name" value="Surface_bspA-like"/>
</dbReference>
<feature type="compositionally biased region" description="Acidic residues" evidence="1">
    <location>
        <begin position="740"/>
        <end position="750"/>
    </location>
</feature>
<evidence type="ECO:0000256" key="1">
    <source>
        <dbReference type="SAM" id="MobiDB-lite"/>
    </source>
</evidence>
<dbReference type="Proteomes" id="UP000183461">
    <property type="component" value="Unassembled WGS sequence"/>
</dbReference>
<feature type="signal peptide" evidence="3">
    <location>
        <begin position="1"/>
        <end position="29"/>
    </location>
</feature>
<evidence type="ECO:0000313" key="5">
    <source>
        <dbReference type="Proteomes" id="UP000183461"/>
    </source>
</evidence>